<comment type="caution">
    <text evidence="7">The sequence shown here is derived from an EMBL/GenBank/DDBJ whole genome shotgun (WGS) entry which is preliminary data.</text>
</comment>
<dbReference type="InterPro" id="IPR011251">
    <property type="entry name" value="Luciferase-like_dom"/>
</dbReference>
<dbReference type="Proteomes" id="UP001196565">
    <property type="component" value="Unassembled WGS sequence"/>
</dbReference>
<dbReference type="PANTHER" id="PTHR30011:SF16">
    <property type="entry name" value="C2H2 FINGER DOMAIN TRANSCRIPTION FACTOR (EUROFUNG)-RELATED"/>
    <property type="match status" value="1"/>
</dbReference>
<keyword evidence="3" id="KW-0560">Oxidoreductase</keyword>
<dbReference type="Gene3D" id="3.20.20.30">
    <property type="entry name" value="Luciferase-like domain"/>
    <property type="match status" value="1"/>
</dbReference>
<proteinExistence type="inferred from homology"/>
<dbReference type="SUPFAM" id="SSF51679">
    <property type="entry name" value="Bacterial luciferase-like"/>
    <property type="match status" value="1"/>
</dbReference>
<dbReference type="InterPro" id="IPR036661">
    <property type="entry name" value="Luciferase-like_sf"/>
</dbReference>
<dbReference type="Pfam" id="PF00296">
    <property type="entry name" value="Bac_luciferase"/>
    <property type="match status" value="1"/>
</dbReference>
<evidence type="ECO:0000259" key="6">
    <source>
        <dbReference type="Pfam" id="PF00296"/>
    </source>
</evidence>
<keyword evidence="1" id="KW-0285">Flavoprotein</keyword>
<evidence type="ECO:0000256" key="5">
    <source>
        <dbReference type="ARBA" id="ARBA00033748"/>
    </source>
</evidence>
<evidence type="ECO:0000256" key="4">
    <source>
        <dbReference type="ARBA" id="ARBA00023033"/>
    </source>
</evidence>
<keyword evidence="4" id="KW-0503">Monooxygenase</keyword>
<dbReference type="InterPro" id="IPR051260">
    <property type="entry name" value="Diverse_substr_monoxygenases"/>
</dbReference>
<evidence type="ECO:0000313" key="7">
    <source>
        <dbReference type="EMBL" id="MBW6399397.1"/>
    </source>
</evidence>
<keyword evidence="2" id="KW-0288">FMN</keyword>
<accession>A0ABS7AAT6</accession>
<organism evidence="7 8">
    <name type="scientific">Roseomonas alba</name>
    <dbReference type="NCBI Taxonomy" id="2846776"/>
    <lineage>
        <taxon>Bacteria</taxon>
        <taxon>Pseudomonadati</taxon>
        <taxon>Pseudomonadota</taxon>
        <taxon>Alphaproteobacteria</taxon>
        <taxon>Acetobacterales</taxon>
        <taxon>Roseomonadaceae</taxon>
        <taxon>Roseomonas</taxon>
    </lineage>
</organism>
<dbReference type="NCBIfam" id="TIGR03860">
    <property type="entry name" value="FMN_nitrolo"/>
    <property type="match status" value="1"/>
</dbReference>
<keyword evidence="8" id="KW-1185">Reference proteome</keyword>
<dbReference type="EMBL" id="JAHYBZ010000005">
    <property type="protein sequence ID" value="MBW6399397.1"/>
    <property type="molecule type" value="Genomic_DNA"/>
</dbReference>
<evidence type="ECO:0000313" key="8">
    <source>
        <dbReference type="Proteomes" id="UP001196565"/>
    </source>
</evidence>
<gene>
    <name evidence="7" type="ORF">KPL78_16185</name>
</gene>
<dbReference type="CDD" id="cd01095">
    <property type="entry name" value="Nitrilotriacetate_monoxgenase"/>
    <property type="match status" value="1"/>
</dbReference>
<evidence type="ECO:0000256" key="3">
    <source>
        <dbReference type="ARBA" id="ARBA00023002"/>
    </source>
</evidence>
<sequence length="451" mass="49918">MSAPRMIHLAFSAHLSGAHPGAWRHPSTEDGSDVSIAAYRRLAKIAEAGCFDMFFMADTPALRINDLEAWSRYPLFTNVLEPLTALAALSGATEFIGLGGTATTTFNEPFNVARQFASLDHVSGGRAAWNVVTTANAYAAGNFGPEPLIAHAARYDRAREFVQLVKKFWNTWEDGAFLYDRPQGRLYDPSKLHPVIHEGEHFHIRGGLNIERTPQGHPVIIQAGASDAGKELAAETAEIVFGSAKTIDAARAYYSDLKGRMARHGRAPEELCLLGGMPVIVGESAQEAEDKYQTLQELMHPVVARQRLSMDLETDLSDLPFDEPIPESRIPAKANFHTAYFAEIVRMIREDKLTLLEIARRYQRGSTTVRGTAKQIADTMEEWFSTGAADGFMLQLPLQPEGLADVVRLVVPELQRRGLFRKEYAGRTLREHLGLRRPPHVPPVQQAQAAQ</sequence>
<feature type="domain" description="Luciferase-like" evidence="6">
    <location>
        <begin position="26"/>
        <end position="388"/>
    </location>
</feature>
<dbReference type="PIRSF" id="PIRSF000337">
    <property type="entry name" value="NTA_MOA"/>
    <property type="match status" value="1"/>
</dbReference>
<evidence type="ECO:0000256" key="2">
    <source>
        <dbReference type="ARBA" id="ARBA00022643"/>
    </source>
</evidence>
<protein>
    <submittedName>
        <fullName evidence="7">LLM class flavin-dependent oxidoreductase</fullName>
    </submittedName>
</protein>
<dbReference type="RefSeq" id="WP_219764002.1">
    <property type="nucleotide sequence ID" value="NZ_JAHYBZ010000005.1"/>
</dbReference>
<dbReference type="PANTHER" id="PTHR30011">
    <property type="entry name" value="ALKANESULFONATE MONOOXYGENASE-RELATED"/>
    <property type="match status" value="1"/>
</dbReference>
<reference evidence="7 8" key="1">
    <citation type="submission" date="2021-07" db="EMBL/GenBank/DDBJ databases">
        <authorList>
            <person name="So Y."/>
        </authorList>
    </citation>
    <scope>NUCLEOTIDE SEQUENCE [LARGE SCALE GENOMIC DNA]</scope>
    <source>
        <strain evidence="7 8">HJA6</strain>
    </source>
</reference>
<dbReference type="InterPro" id="IPR016215">
    <property type="entry name" value="NTA_MOA"/>
</dbReference>
<evidence type="ECO:0000256" key="1">
    <source>
        <dbReference type="ARBA" id="ARBA00022630"/>
    </source>
</evidence>
<name>A0ABS7AAT6_9PROT</name>
<comment type="similarity">
    <text evidence="5">Belongs to the NtaA/SnaA/DszA monooxygenase family.</text>
</comment>